<proteinExistence type="predicted"/>
<accession>A0A147K946</accession>
<dbReference type="InterPro" id="IPR007253">
    <property type="entry name" value="Cell_wall-bd_2"/>
</dbReference>
<dbReference type="PANTHER" id="PTHR30032">
    <property type="entry name" value="N-ACETYLMURAMOYL-L-ALANINE AMIDASE-RELATED"/>
    <property type="match status" value="1"/>
</dbReference>
<keyword evidence="2" id="KW-1185">Reference proteome</keyword>
<evidence type="ECO:0000313" key="1">
    <source>
        <dbReference type="EMBL" id="KUP06872.1"/>
    </source>
</evidence>
<dbReference type="PATRIC" id="fig|1150625.3.peg.1502"/>
<dbReference type="InterPro" id="IPR051922">
    <property type="entry name" value="Bact_Sporulation_Assoc"/>
</dbReference>
<protein>
    <recommendedName>
        <fullName evidence="3">Cell wall-binding repeat 2 family protein</fullName>
    </recommendedName>
</protein>
<dbReference type="PANTHER" id="PTHR30032:SF8">
    <property type="entry name" value="GERMINATION-SPECIFIC N-ACETYLMURAMOYL-L-ALANINE AMIDASE"/>
    <property type="match status" value="1"/>
</dbReference>
<evidence type="ECO:0000313" key="2">
    <source>
        <dbReference type="Proteomes" id="UP000074108"/>
    </source>
</evidence>
<dbReference type="EMBL" id="LDYG01000026">
    <property type="protein sequence ID" value="KUP06872.1"/>
    <property type="molecule type" value="Genomic_DNA"/>
</dbReference>
<dbReference type="Proteomes" id="UP000074108">
    <property type="component" value="Unassembled WGS sequence"/>
</dbReference>
<comment type="caution">
    <text evidence="1">The sequence shown here is derived from an EMBL/GenBank/DDBJ whole genome shotgun (WGS) entry which is preliminary data.</text>
</comment>
<sequence>MSYDTLIDDRVVSTTRLSGSSRYSTAVSISKQGFEKSDQVVIARGDSFPDALAGVPYAYKLNAPILLTNGSELPSDTINEIKRLEAKKVTILGGEAAVSTSVERYIKNTLKLSVERIAGTDRFETAVKINEKLTPTKNQAILVYGYNFPDALSIASYAAKNGIPIYLTDKETIPSITFNSIKSYKQTIIVGGTAVITNKVADKVNNPSRIGGKNRYDTAAKIYSSLMSPYNSDHVFFGNGNGFADSLTGSVLAAKYSAPLLLVEKDKLPSETSNVISKEMYYGYILGGEAVITNGLASEIKKQLMEAK</sequence>
<dbReference type="STRING" id="1150625.Q75_07165"/>
<gene>
    <name evidence="1" type="ORF">Q75_07165</name>
</gene>
<reference evidence="1 2" key="1">
    <citation type="journal article" date="2016" name="Front. Microbiol.">
        <title>Microevolution Analysis of Bacillus coahuilensis Unveils Differences in Phosphorus Acquisition Strategies and Their Regulation.</title>
        <authorList>
            <person name="Gomez-Lunar Z."/>
            <person name="Hernandez-Gonzalez I."/>
            <person name="Rodriguez-Torres M.D."/>
            <person name="Souza V."/>
            <person name="Olmedo-Alvarez G."/>
        </authorList>
    </citation>
    <scope>NUCLEOTIDE SEQUENCE [LARGE SCALE GENOMIC DNA]</scope>
    <source>
        <strain evidence="2">p1.1.43</strain>
    </source>
</reference>
<dbReference type="Pfam" id="PF04122">
    <property type="entry name" value="CW_binding_2"/>
    <property type="match status" value="3"/>
</dbReference>
<dbReference type="AlphaFoldDB" id="A0A147K946"/>
<evidence type="ECO:0008006" key="3">
    <source>
        <dbReference type="Google" id="ProtNLM"/>
    </source>
</evidence>
<dbReference type="Gene3D" id="3.40.50.12090">
    <property type="match status" value="2"/>
</dbReference>
<name>A0A147K946_9BACI</name>
<organism evidence="1 2">
    <name type="scientific">Bacillus coahuilensis p1.1.43</name>
    <dbReference type="NCBI Taxonomy" id="1150625"/>
    <lineage>
        <taxon>Bacteria</taxon>
        <taxon>Bacillati</taxon>
        <taxon>Bacillota</taxon>
        <taxon>Bacilli</taxon>
        <taxon>Bacillales</taxon>
        <taxon>Bacillaceae</taxon>
        <taxon>Bacillus</taxon>
    </lineage>
</organism>